<sequence length="268" mass="30329">MTFNKADIKFAFFDIDDTLYVKNKNYVPESAISAIRKLKQNGIILAIATGRTRCEFPDQINQLIEQENIELIISTNGQCVEYQGQIIEKQNIAEDKITALVKLFEQHHIEYAFVAHEALRVSNITPNLREALDPITTNYSVDKLYYQGHGIQQLLGFYDHSQDDLMNNSDQLNGLKIIRWHKHAVDILNAESSKARGIARALSFLGYSMNNAIAFGDGLNDLEMLNEVAIGVAMGNAHPELKAQTRYRAEHIENDGIYRFLVDNGLID</sequence>
<dbReference type="AlphaFoldDB" id="A0A1T0AYB5"/>
<evidence type="ECO:0000313" key="2">
    <source>
        <dbReference type="Proteomes" id="UP000190023"/>
    </source>
</evidence>
<evidence type="ECO:0000313" key="1">
    <source>
        <dbReference type="EMBL" id="OOS02766.1"/>
    </source>
</evidence>
<dbReference type="PANTHER" id="PTHR10000">
    <property type="entry name" value="PHOSPHOSERINE PHOSPHATASE"/>
    <property type="match status" value="1"/>
</dbReference>
<gene>
    <name evidence="1" type="ORF">B0188_07665</name>
</gene>
<dbReference type="GO" id="GO:0016791">
    <property type="term" value="F:phosphatase activity"/>
    <property type="evidence" value="ECO:0007669"/>
    <property type="project" value="UniProtKB-ARBA"/>
</dbReference>
<organism evidence="1 2">
    <name type="scientific">[Haemophilus] felis</name>
    <dbReference type="NCBI Taxonomy" id="123822"/>
    <lineage>
        <taxon>Bacteria</taxon>
        <taxon>Pseudomonadati</taxon>
        <taxon>Pseudomonadota</taxon>
        <taxon>Gammaproteobacteria</taxon>
        <taxon>Pasteurellales</taxon>
        <taxon>Pasteurellaceae</taxon>
    </lineage>
</organism>
<reference evidence="1 2" key="1">
    <citation type="submission" date="2017-02" db="EMBL/GenBank/DDBJ databases">
        <title>Draft genome sequence of Haemophilus felis CCUG 31170 type strain.</title>
        <authorList>
            <person name="Engstrom-Jakobsson H."/>
            <person name="Salva-Serra F."/>
            <person name="Thorell K."/>
            <person name="Gonzales-Siles L."/>
            <person name="Karlsson R."/>
            <person name="Boulund F."/>
            <person name="Engstrand L."/>
            <person name="Kristiansson E."/>
            <person name="Moore E."/>
        </authorList>
    </citation>
    <scope>NUCLEOTIDE SEQUENCE [LARGE SCALE GENOMIC DNA]</scope>
    <source>
        <strain evidence="1 2">CCUG 31170</strain>
    </source>
</reference>
<dbReference type="OrthoDB" id="3180855at2"/>
<dbReference type="PROSITE" id="PS01229">
    <property type="entry name" value="COF_2"/>
    <property type="match status" value="1"/>
</dbReference>
<dbReference type="EMBL" id="MUYB01000030">
    <property type="protein sequence ID" value="OOS02766.1"/>
    <property type="molecule type" value="Genomic_DNA"/>
</dbReference>
<dbReference type="InterPro" id="IPR023214">
    <property type="entry name" value="HAD_sf"/>
</dbReference>
<proteinExistence type="predicted"/>
<dbReference type="InterPro" id="IPR036412">
    <property type="entry name" value="HAD-like_sf"/>
</dbReference>
<protein>
    <submittedName>
        <fullName evidence="1">Hydrolase</fullName>
    </submittedName>
</protein>
<dbReference type="STRING" id="123822.B0188_07665"/>
<dbReference type="GO" id="GO:0005829">
    <property type="term" value="C:cytosol"/>
    <property type="evidence" value="ECO:0007669"/>
    <property type="project" value="TreeGrafter"/>
</dbReference>
<dbReference type="SUPFAM" id="SSF56784">
    <property type="entry name" value="HAD-like"/>
    <property type="match status" value="1"/>
</dbReference>
<dbReference type="NCBIfam" id="TIGR01484">
    <property type="entry name" value="HAD-SF-IIB"/>
    <property type="match status" value="1"/>
</dbReference>
<keyword evidence="1" id="KW-0378">Hydrolase</keyword>
<name>A0A1T0AYB5_9PAST</name>
<dbReference type="Gene3D" id="3.40.50.1000">
    <property type="entry name" value="HAD superfamily/HAD-like"/>
    <property type="match status" value="1"/>
</dbReference>
<dbReference type="InterPro" id="IPR006379">
    <property type="entry name" value="HAD-SF_hydro_IIB"/>
</dbReference>
<keyword evidence="2" id="KW-1185">Reference proteome</keyword>
<dbReference type="GO" id="GO:0000287">
    <property type="term" value="F:magnesium ion binding"/>
    <property type="evidence" value="ECO:0007669"/>
    <property type="project" value="UniProtKB-ARBA"/>
</dbReference>
<dbReference type="SFLD" id="SFLDG01140">
    <property type="entry name" value="C2.B:_Phosphomannomutase_and_P"/>
    <property type="match status" value="1"/>
</dbReference>
<dbReference type="Proteomes" id="UP000190023">
    <property type="component" value="Unassembled WGS sequence"/>
</dbReference>
<dbReference type="Gene3D" id="3.30.1240.10">
    <property type="match status" value="1"/>
</dbReference>
<accession>A0A1T0AYB5</accession>
<dbReference type="Pfam" id="PF08282">
    <property type="entry name" value="Hydrolase_3"/>
    <property type="match status" value="1"/>
</dbReference>
<dbReference type="PANTHER" id="PTHR10000:SF25">
    <property type="entry name" value="PHOSPHATASE YKRA-RELATED"/>
    <property type="match status" value="1"/>
</dbReference>
<dbReference type="InterPro" id="IPR000150">
    <property type="entry name" value="Cof"/>
</dbReference>
<comment type="caution">
    <text evidence="1">The sequence shown here is derived from an EMBL/GenBank/DDBJ whole genome shotgun (WGS) entry which is preliminary data.</text>
</comment>
<dbReference type="NCBIfam" id="TIGR00099">
    <property type="entry name" value="Cof-subfamily"/>
    <property type="match status" value="1"/>
</dbReference>
<dbReference type="SFLD" id="SFLDS00003">
    <property type="entry name" value="Haloacid_Dehalogenase"/>
    <property type="match status" value="1"/>
</dbReference>